<name>A0ABT3L6P9_9CYAN</name>
<protein>
    <submittedName>
        <fullName evidence="1">Crp/Fnr family transcriptional regulator</fullName>
    </submittedName>
</protein>
<dbReference type="SUPFAM" id="SSF51206">
    <property type="entry name" value="cAMP-binding domain-like"/>
    <property type="match status" value="1"/>
</dbReference>
<organism evidence="1 2">
    <name type="scientific">Spirulina subsalsa FACHB-351</name>
    <dbReference type="NCBI Taxonomy" id="234711"/>
    <lineage>
        <taxon>Bacteria</taxon>
        <taxon>Bacillati</taxon>
        <taxon>Cyanobacteriota</taxon>
        <taxon>Cyanophyceae</taxon>
        <taxon>Spirulinales</taxon>
        <taxon>Spirulinaceae</taxon>
        <taxon>Spirulina</taxon>
    </lineage>
</organism>
<comment type="caution">
    <text evidence="1">The sequence shown here is derived from an EMBL/GenBank/DDBJ whole genome shotgun (WGS) entry which is preliminary data.</text>
</comment>
<evidence type="ECO:0000313" key="2">
    <source>
        <dbReference type="Proteomes" id="UP001526426"/>
    </source>
</evidence>
<proteinExistence type="predicted"/>
<sequence>MSLYAIMEARLRDVIGMAKRAKVLEPNLLELLIQQNFLFRGFAPTELANDLPPESLKVEKLFSNRPVFTAYLPDEFLDVLYVILNEGLVITRSTPLDRIIAITYPGGCFGMRSLPFSYGTAHRAFPSQVEAYKTTEVIKIPLDVVQRLYEKNGEFRDRYRLLFELRTKFQYHLLNCSSYPPQAVAALLRALIYQERELGNQPNSQQVYSFDLPVDVIARACQLNQRTVEQVIKGMQQIGLLQTAKGHDASGDLVQVIDPEGLKEVYSATRDKVSWWPLR</sequence>
<reference evidence="1 2" key="1">
    <citation type="submission" date="2021-08" db="EMBL/GenBank/DDBJ databases">
        <title>Draft genome sequence of Spirulina subsalsa with high tolerance to salinity and hype-accumulation of phycocyanin.</title>
        <authorList>
            <person name="Pei H."/>
            <person name="Jiang L."/>
        </authorList>
    </citation>
    <scope>NUCLEOTIDE SEQUENCE [LARGE SCALE GENOMIC DNA]</scope>
    <source>
        <strain evidence="1 2">FACHB-351</strain>
    </source>
</reference>
<dbReference type="EMBL" id="JAIHOM010000060">
    <property type="protein sequence ID" value="MCW6037186.1"/>
    <property type="molecule type" value="Genomic_DNA"/>
</dbReference>
<evidence type="ECO:0000313" key="1">
    <source>
        <dbReference type="EMBL" id="MCW6037186.1"/>
    </source>
</evidence>
<dbReference type="InterPro" id="IPR018490">
    <property type="entry name" value="cNMP-bd_dom_sf"/>
</dbReference>
<accession>A0ABT3L6P9</accession>
<keyword evidence="2" id="KW-1185">Reference proteome</keyword>
<dbReference type="InterPro" id="IPR014710">
    <property type="entry name" value="RmlC-like_jellyroll"/>
</dbReference>
<gene>
    <name evidence="1" type="ORF">K4A83_13035</name>
</gene>
<dbReference type="Gene3D" id="2.60.120.10">
    <property type="entry name" value="Jelly Rolls"/>
    <property type="match status" value="1"/>
</dbReference>
<dbReference type="Proteomes" id="UP001526426">
    <property type="component" value="Unassembled WGS sequence"/>
</dbReference>